<dbReference type="EMBL" id="KB632087">
    <property type="protein sequence ID" value="ERL88650.1"/>
    <property type="molecule type" value="Genomic_DNA"/>
</dbReference>
<evidence type="ECO:0000313" key="3">
    <source>
        <dbReference type="EMBL" id="ERL88650.1"/>
    </source>
</evidence>
<dbReference type="HOGENOM" id="CLU_2294485_0_0_1"/>
<evidence type="ECO:0000313" key="2">
    <source>
        <dbReference type="EMBL" id="ENN78808.1"/>
    </source>
</evidence>
<reference evidence="2 4" key="1">
    <citation type="journal article" date="2013" name="Genome Biol.">
        <title>Draft genome of the mountain pine beetle, Dendroctonus ponderosae Hopkins, a major forest pest.</title>
        <authorList>
            <person name="Keeling C.I."/>
            <person name="Yuen M.M."/>
            <person name="Liao N.Y."/>
            <person name="Docking T.R."/>
            <person name="Chan S.K."/>
            <person name="Taylor G.A."/>
            <person name="Palmquist D.L."/>
            <person name="Jackman S.D."/>
            <person name="Nguyen A."/>
            <person name="Li M."/>
            <person name="Henderson H."/>
            <person name="Janes J.K."/>
            <person name="Zhao Y."/>
            <person name="Pandoh P."/>
            <person name="Moore R."/>
            <person name="Sperling F.A."/>
            <person name="Huber D.P."/>
            <person name="Birol I."/>
            <person name="Jones S.J."/>
            <person name="Bohlmann J."/>
        </authorList>
    </citation>
    <scope>NUCLEOTIDE SEQUENCE</scope>
</reference>
<proteinExistence type="predicted"/>
<evidence type="ECO:0000313" key="4">
    <source>
        <dbReference type="Proteomes" id="UP000030742"/>
    </source>
</evidence>
<organism evidence="2">
    <name type="scientific">Dendroctonus ponderosae</name>
    <name type="common">Mountain pine beetle</name>
    <dbReference type="NCBI Taxonomy" id="77166"/>
    <lineage>
        <taxon>Eukaryota</taxon>
        <taxon>Metazoa</taxon>
        <taxon>Ecdysozoa</taxon>
        <taxon>Arthropoda</taxon>
        <taxon>Hexapoda</taxon>
        <taxon>Insecta</taxon>
        <taxon>Pterygota</taxon>
        <taxon>Neoptera</taxon>
        <taxon>Endopterygota</taxon>
        <taxon>Coleoptera</taxon>
        <taxon>Polyphaga</taxon>
        <taxon>Cucujiformia</taxon>
        <taxon>Curculionidae</taxon>
        <taxon>Scolytinae</taxon>
        <taxon>Dendroctonus</taxon>
    </lineage>
</organism>
<dbReference type="EMBL" id="KB740833">
    <property type="protein sequence ID" value="ENN78808.1"/>
    <property type="molecule type" value="Genomic_DNA"/>
</dbReference>
<sequence length="101" mass="11229">MTPYSKAVGGTSTTRTPKQTARSQQAKNNEDSAKCCKKHLFRIGLNDQPTCRGFALEDETTLHILCHCMSYATGRRRLLGGDEVLPDQVMRAPLKTSSRMN</sequence>
<feature type="compositionally biased region" description="Polar residues" evidence="1">
    <location>
        <begin position="10"/>
        <end position="27"/>
    </location>
</feature>
<feature type="non-terminal residue" evidence="2">
    <location>
        <position position="1"/>
    </location>
</feature>
<dbReference type="AlphaFoldDB" id="N6TLE6"/>
<name>N6TLE6_DENPD</name>
<gene>
    <name evidence="3" type="ORF">D910_06034</name>
    <name evidence="2" type="ORF">YQE_04734</name>
</gene>
<feature type="region of interest" description="Disordered" evidence="1">
    <location>
        <begin position="1"/>
        <end position="32"/>
    </location>
</feature>
<evidence type="ECO:0000256" key="1">
    <source>
        <dbReference type="SAM" id="MobiDB-lite"/>
    </source>
</evidence>
<accession>N6TLE6</accession>
<dbReference type="Proteomes" id="UP000030742">
    <property type="component" value="Unassembled WGS sequence"/>
</dbReference>
<protein>
    <submittedName>
        <fullName evidence="2">Uncharacterized protein</fullName>
    </submittedName>
</protein>